<dbReference type="Proteomes" id="UP000297635">
    <property type="component" value="Unassembled WGS sequence"/>
</dbReference>
<evidence type="ECO:0000259" key="7">
    <source>
        <dbReference type="Pfam" id="PF08281"/>
    </source>
</evidence>
<dbReference type="Gene3D" id="1.10.1740.10">
    <property type="match status" value="1"/>
</dbReference>
<evidence type="ECO:0000256" key="4">
    <source>
        <dbReference type="ARBA" id="ARBA00023125"/>
    </source>
</evidence>
<protein>
    <submittedName>
        <fullName evidence="8">Sigma-70 family RNA polymerase sigma factor</fullName>
    </submittedName>
</protein>
<dbReference type="InterPro" id="IPR013249">
    <property type="entry name" value="RNA_pol_sigma70_r4_t2"/>
</dbReference>
<dbReference type="InterPro" id="IPR013325">
    <property type="entry name" value="RNA_pol_sigma_r2"/>
</dbReference>
<dbReference type="InterPro" id="IPR013324">
    <property type="entry name" value="RNA_pol_sigma_r3/r4-like"/>
</dbReference>
<comment type="similarity">
    <text evidence="1">Belongs to the sigma-70 factor family. ECF subfamily.</text>
</comment>
<organism evidence="8 9">
    <name type="scientific">Duncaniella freteri</name>
    <dbReference type="NCBI Taxonomy" id="2530391"/>
    <lineage>
        <taxon>Bacteria</taxon>
        <taxon>Pseudomonadati</taxon>
        <taxon>Bacteroidota</taxon>
        <taxon>Bacteroidia</taxon>
        <taxon>Bacteroidales</taxon>
        <taxon>Muribaculaceae</taxon>
        <taxon>Duncaniella</taxon>
    </lineage>
</organism>
<evidence type="ECO:0000313" key="9">
    <source>
        <dbReference type="Proteomes" id="UP000297635"/>
    </source>
</evidence>
<evidence type="ECO:0000256" key="1">
    <source>
        <dbReference type="ARBA" id="ARBA00010641"/>
    </source>
</evidence>
<dbReference type="InterPro" id="IPR007627">
    <property type="entry name" value="RNA_pol_sigma70_r2"/>
</dbReference>
<dbReference type="GO" id="GO:0006352">
    <property type="term" value="P:DNA-templated transcription initiation"/>
    <property type="evidence" value="ECO:0007669"/>
    <property type="project" value="InterPro"/>
</dbReference>
<dbReference type="PANTHER" id="PTHR43133:SF8">
    <property type="entry name" value="RNA POLYMERASE SIGMA FACTOR HI_1459-RELATED"/>
    <property type="match status" value="1"/>
</dbReference>
<accession>A0A4Z0V682</accession>
<dbReference type="SUPFAM" id="SSF88946">
    <property type="entry name" value="Sigma2 domain of RNA polymerase sigma factors"/>
    <property type="match status" value="1"/>
</dbReference>
<dbReference type="NCBIfam" id="TIGR02937">
    <property type="entry name" value="sigma70-ECF"/>
    <property type="match status" value="1"/>
</dbReference>
<dbReference type="GO" id="GO:0016987">
    <property type="term" value="F:sigma factor activity"/>
    <property type="evidence" value="ECO:0007669"/>
    <property type="project" value="UniProtKB-KW"/>
</dbReference>
<dbReference type="Gene3D" id="1.10.10.10">
    <property type="entry name" value="Winged helix-like DNA-binding domain superfamily/Winged helix DNA-binding domain"/>
    <property type="match status" value="1"/>
</dbReference>
<dbReference type="CDD" id="cd06171">
    <property type="entry name" value="Sigma70_r4"/>
    <property type="match status" value="1"/>
</dbReference>
<evidence type="ECO:0000256" key="3">
    <source>
        <dbReference type="ARBA" id="ARBA00023082"/>
    </source>
</evidence>
<keyword evidence="9" id="KW-1185">Reference proteome</keyword>
<dbReference type="GO" id="GO:0003677">
    <property type="term" value="F:DNA binding"/>
    <property type="evidence" value="ECO:0007669"/>
    <property type="project" value="UniProtKB-KW"/>
</dbReference>
<keyword evidence="3" id="KW-0731">Sigma factor</keyword>
<evidence type="ECO:0000256" key="5">
    <source>
        <dbReference type="ARBA" id="ARBA00023163"/>
    </source>
</evidence>
<keyword evidence="4" id="KW-0238">DNA-binding</keyword>
<name>A0A4Z0V682_9BACT</name>
<dbReference type="EMBL" id="SJSA01000001">
    <property type="protein sequence ID" value="TGG39345.1"/>
    <property type="molecule type" value="Genomic_DNA"/>
</dbReference>
<gene>
    <name evidence="8" type="ORF">EZ315_00935</name>
</gene>
<dbReference type="SUPFAM" id="SSF88659">
    <property type="entry name" value="Sigma3 and sigma4 domains of RNA polymerase sigma factors"/>
    <property type="match status" value="1"/>
</dbReference>
<keyword evidence="5" id="KW-0804">Transcription</keyword>
<dbReference type="InterPro" id="IPR036388">
    <property type="entry name" value="WH-like_DNA-bd_sf"/>
</dbReference>
<sequence length="177" mass="20151">MIIRLYNRMNRKEFEAIAPSIRESIIRMTRRLAPDNTDTGFPDDVAQDTLLKLWTQRDRLDSYRSIEALAMTIARNRAIDLLRSEKSGYHVSLDDYDSPDSGPSPDESLEATEAENRLTHIMASLPSAQQALIRMRHIEEMDIDDIANVTGSTPGAIRVALSRARNHIKELFLQQDI</sequence>
<dbReference type="Pfam" id="PF04542">
    <property type="entry name" value="Sigma70_r2"/>
    <property type="match status" value="1"/>
</dbReference>
<dbReference type="InterPro" id="IPR014284">
    <property type="entry name" value="RNA_pol_sigma-70_dom"/>
</dbReference>
<evidence type="ECO:0000313" key="8">
    <source>
        <dbReference type="EMBL" id="TGG39345.1"/>
    </source>
</evidence>
<dbReference type="AlphaFoldDB" id="A0A4Z0V682"/>
<proteinExistence type="inferred from homology"/>
<feature type="domain" description="RNA polymerase sigma-70 region 2" evidence="6">
    <location>
        <begin position="41"/>
        <end position="86"/>
    </location>
</feature>
<feature type="domain" description="RNA polymerase sigma factor 70 region 4 type 2" evidence="7">
    <location>
        <begin position="117"/>
        <end position="168"/>
    </location>
</feature>
<evidence type="ECO:0000256" key="2">
    <source>
        <dbReference type="ARBA" id="ARBA00023015"/>
    </source>
</evidence>
<reference evidence="8 9" key="1">
    <citation type="submission" date="2019-02" db="EMBL/GenBank/DDBJ databases">
        <title>Isolation and identification of novel species under the genus Muribaculum.</title>
        <authorList>
            <person name="Miyake S."/>
            <person name="Ding Y."/>
            <person name="Low A."/>
            <person name="Soh M."/>
            <person name="Seedorf H."/>
        </authorList>
    </citation>
    <scope>NUCLEOTIDE SEQUENCE [LARGE SCALE GENOMIC DNA]</scope>
    <source>
        <strain evidence="8 9">TLL-A3</strain>
    </source>
</reference>
<dbReference type="InterPro" id="IPR039425">
    <property type="entry name" value="RNA_pol_sigma-70-like"/>
</dbReference>
<dbReference type="Pfam" id="PF08281">
    <property type="entry name" value="Sigma70_r4_2"/>
    <property type="match status" value="1"/>
</dbReference>
<keyword evidence="2" id="KW-0805">Transcription regulation</keyword>
<comment type="caution">
    <text evidence="8">The sequence shown here is derived from an EMBL/GenBank/DDBJ whole genome shotgun (WGS) entry which is preliminary data.</text>
</comment>
<evidence type="ECO:0000259" key="6">
    <source>
        <dbReference type="Pfam" id="PF04542"/>
    </source>
</evidence>
<dbReference type="PANTHER" id="PTHR43133">
    <property type="entry name" value="RNA POLYMERASE ECF-TYPE SIGMA FACTO"/>
    <property type="match status" value="1"/>
</dbReference>